<organism evidence="3 4">
    <name type="scientific">Pseudomonas fluorescens</name>
    <dbReference type="NCBI Taxonomy" id="294"/>
    <lineage>
        <taxon>Bacteria</taxon>
        <taxon>Pseudomonadati</taxon>
        <taxon>Pseudomonadota</taxon>
        <taxon>Gammaproteobacteria</taxon>
        <taxon>Pseudomonadales</taxon>
        <taxon>Pseudomonadaceae</taxon>
        <taxon>Pseudomonas</taxon>
    </lineage>
</organism>
<dbReference type="Pfam" id="PF15633">
    <property type="entry name" value="Tox-ART-HYD1"/>
    <property type="match status" value="1"/>
</dbReference>
<proteinExistence type="predicted"/>
<dbReference type="AlphaFoldDB" id="A0A5E6XBM4"/>
<feature type="domain" description="Tox-ART-HYD1" evidence="2">
    <location>
        <begin position="782"/>
        <end position="873"/>
    </location>
</feature>
<evidence type="ECO:0000259" key="2">
    <source>
        <dbReference type="Pfam" id="PF15633"/>
    </source>
</evidence>
<name>A0A5E6XBM4_PSEFL</name>
<feature type="region of interest" description="Disordered" evidence="1">
    <location>
        <begin position="675"/>
        <end position="701"/>
    </location>
</feature>
<evidence type="ECO:0000313" key="4">
    <source>
        <dbReference type="Proteomes" id="UP000326729"/>
    </source>
</evidence>
<protein>
    <recommendedName>
        <fullName evidence="2">Tox-ART-HYD1 domain-containing protein</fullName>
    </recommendedName>
</protein>
<dbReference type="InterPro" id="IPR022385">
    <property type="entry name" value="Rhs_assc_core"/>
</dbReference>
<dbReference type="PANTHER" id="PTHR32305:SF15">
    <property type="entry name" value="PROTEIN RHSA-RELATED"/>
    <property type="match status" value="1"/>
</dbReference>
<evidence type="ECO:0000256" key="1">
    <source>
        <dbReference type="SAM" id="MobiDB-lite"/>
    </source>
</evidence>
<dbReference type="NCBIfam" id="TIGR03696">
    <property type="entry name" value="Rhs_assc_core"/>
    <property type="match status" value="1"/>
</dbReference>
<dbReference type="Gene3D" id="2.180.10.10">
    <property type="entry name" value="RHS repeat-associated core"/>
    <property type="match status" value="1"/>
</dbReference>
<dbReference type="InterPro" id="IPR050708">
    <property type="entry name" value="T6SS_VgrG/RHS"/>
</dbReference>
<dbReference type="InterPro" id="IPR028920">
    <property type="entry name" value="Tox-ART-HYD1_dom"/>
</dbReference>
<dbReference type="EMBL" id="CABVGY010000040">
    <property type="protein sequence ID" value="VVN38164.1"/>
    <property type="molecule type" value="Genomic_DNA"/>
</dbReference>
<reference evidence="3 4" key="1">
    <citation type="submission" date="2019-09" db="EMBL/GenBank/DDBJ databases">
        <authorList>
            <person name="Chandra G."/>
            <person name="Truman W A."/>
        </authorList>
    </citation>
    <scope>NUCLEOTIDE SEQUENCE [LARGE SCALE GENOMIC DNA]</scope>
    <source>
        <strain evidence="3">PS659</strain>
    </source>
</reference>
<gene>
    <name evidence="3" type="ORF">PS659_05277</name>
</gene>
<sequence length="910" mass="102357">MAVRQVAYLRAVVSDRPAARISTQRHDAAGRLVAQRDPRFYATATRPNQAALHSLSGAALLTDSIDAGWRLSLMGEAGQALEHWDGRGSHWQNEYDELRRPIAIHEYAPGVNLRTLERLTYADNSTEFAERNQCGSLIRHDDSAGTLWLEHIALNGGLIRQTRRFLPDLADLSANWPATEADRDSLLQPGAGYTSEYRYGPSGEVLEQIDAAGHSRQLSFDRAGQLQRIDLRLKGRSLQPLLRAAEYNAAGQLLTQIAGNNVTSIASYQAANGRLESLTATTSTYQQLQEMSYEYDPVGNILRLVDHTQVDSYFDNQRVAAESTYTYDSLYQLTSAMGRETAGAGQNPGLPELNIPSPIDPGRLLNYIEHYEYDAGGNRTSLRHESDKNPFSRLMYVDPQSNRALPWKEGEEAPDFRRHFDANGNLQCLVPGAQPMSWDARNQLQSVINVQRSNGVNDGEWYRYSGAGERVVKFSSRQAHAVVHQAVVHYLPGLEVRTADEREELQVVHVQLARGSVRCLHWVNEPPDDVDNDQVRYSIDDHLGSSCLELDRLAAVISHEGYYPYGGTAWWAARSKVDADYKTIRYSGKERDACGLYYYGFRYYAPWLGRWINPDPAGNVDSLNLYCMVRNNPMVFKDWMGLESDSEDERPATIGYKNEHNRDRRNNALRRATITHLFGEPGPSRPASSRSSRESLSNLSASPRFHPFEHFRASQTTGRRGSLPTSHLGALKIDEPPTSISSSLPTPGAFLSGAQQTRLHREAFPGEKSELTTPVHPSNIHFHYTNKVGHAAIMRDWMLTPSSKDLDGTSNKNIRRHYFTDLAPENQSQQATSESIFGIRRHGNFRDKMTHYFEINTEALQLTEAATNNHIFYVQTVFDIPLRYVSSSNQQLNRIVRHGETSARWNSPAP</sequence>
<dbReference type="PANTHER" id="PTHR32305">
    <property type="match status" value="1"/>
</dbReference>
<evidence type="ECO:0000313" key="3">
    <source>
        <dbReference type="EMBL" id="VVN38164.1"/>
    </source>
</evidence>
<dbReference type="Proteomes" id="UP000326729">
    <property type="component" value="Unassembled WGS sequence"/>
</dbReference>
<feature type="compositionally biased region" description="Low complexity" evidence="1">
    <location>
        <begin position="679"/>
        <end position="701"/>
    </location>
</feature>
<accession>A0A5E6XBM4</accession>